<evidence type="ECO:0000313" key="2">
    <source>
        <dbReference type="Proteomes" id="UP000053268"/>
    </source>
</evidence>
<keyword evidence="2" id="KW-1185">Reference proteome</keyword>
<evidence type="ECO:0000313" key="1">
    <source>
        <dbReference type="EMBL" id="KPJ02731.1"/>
    </source>
</evidence>
<gene>
    <name evidence="1" type="ORF">RR46_09934</name>
</gene>
<sequence length="37" mass="4052">MAVFSDISCTRTLTTPPPRNASSSTTGFILLDQMYID</sequence>
<dbReference type="Proteomes" id="UP000053268">
    <property type="component" value="Unassembled WGS sequence"/>
</dbReference>
<dbReference type="EMBL" id="KQ459232">
    <property type="protein sequence ID" value="KPJ02731.1"/>
    <property type="molecule type" value="Genomic_DNA"/>
</dbReference>
<organism evidence="1 2">
    <name type="scientific">Papilio xuthus</name>
    <name type="common">Asian swallowtail butterfly</name>
    <dbReference type="NCBI Taxonomy" id="66420"/>
    <lineage>
        <taxon>Eukaryota</taxon>
        <taxon>Metazoa</taxon>
        <taxon>Ecdysozoa</taxon>
        <taxon>Arthropoda</taxon>
        <taxon>Hexapoda</taxon>
        <taxon>Insecta</taxon>
        <taxon>Pterygota</taxon>
        <taxon>Neoptera</taxon>
        <taxon>Endopterygota</taxon>
        <taxon>Lepidoptera</taxon>
        <taxon>Glossata</taxon>
        <taxon>Ditrysia</taxon>
        <taxon>Papilionoidea</taxon>
        <taxon>Papilionidae</taxon>
        <taxon>Papilioninae</taxon>
        <taxon>Papilio</taxon>
    </lineage>
</organism>
<reference evidence="1 2" key="1">
    <citation type="journal article" date="2015" name="Nat. Commun.">
        <title>Outbred genome sequencing and CRISPR/Cas9 gene editing in butterflies.</title>
        <authorList>
            <person name="Li X."/>
            <person name="Fan D."/>
            <person name="Zhang W."/>
            <person name="Liu G."/>
            <person name="Zhang L."/>
            <person name="Zhao L."/>
            <person name="Fang X."/>
            <person name="Chen L."/>
            <person name="Dong Y."/>
            <person name="Chen Y."/>
            <person name="Ding Y."/>
            <person name="Zhao R."/>
            <person name="Feng M."/>
            <person name="Zhu Y."/>
            <person name="Feng Y."/>
            <person name="Jiang X."/>
            <person name="Zhu D."/>
            <person name="Xiang H."/>
            <person name="Feng X."/>
            <person name="Li S."/>
            <person name="Wang J."/>
            <person name="Zhang G."/>
            <person name="Kronforst M.R."/>
            <person name="Wang W."/>
        </authorList>
    </citation>
    <scope>NUCLEOTIDE SEQUENCE [LARGE SCALE GENOMIC DNA]</scope>
    <source>
        <strain evidence="1">Ya'a_city_454_Px</strain>
        <tissue evidence="1">Whole body</tissue>
    </source>
</reference>
<dbReference type="AlphaFoldDB" id="A0A194QH10"/>
<name>A0A194QH10_PAPXU</name>
<protein>
    <submittedName>
        <fullName evidence="1">Uncharacterized protein</fullName>
    </submittedName>
</protein>
<proteinExistence type="predicted"/>
<accession>A0A194QH10</accession>